<dbReference type="AlphaFoldDB" id="A0A4R3HSM5"/>
<sequence>MASNKFRQCLLNVPGKETSLPFSTPMPGESPIRIAAADGYTLHGTLFQPAGQSASSSLAIINCATGVKAAYYARYARFLATHGFTALTYDYRGIGASRPHSLKGFRASKYDWGHLDFEGVLRWAMPRFEQNRIAVVGHSIGGVVPGFAPSNHGIHRMLTVGAQFAYWRDYKADQRRHMFWQWHIAMPLLTMAAGYFPGKRLGWLEDLPAGVALEWALRSSSLERASPAWIRRKWRLAQSSEVTRHFAGLRAPILAYGVSDDPFGTPAAIHRLLRYFTGSHRTYVEVSPADLRLPAIGHFAFFHDRFSASLWKESLIWLADGKVQRPPAAVLAPSSSRLADLEIPA</sequence>
<reference evidence="2 3" key="1">
    <citation type="submission" date="2019-03" db="EMBL/GenBank/DDBJ databases">
        <title>Genomic Encyclopedia of Type Strains, Phase IV (KMG-IV): sequencing the most valuable type-strain genomes for metagenomic binning, comparative biology and taxonomic classification.</title>
        <authorList>
            <person name="Goeker M."/>
        </authorList>
    </citation>
    <scope>NUCLEOTIDE SEQUENCE [LARGE SCALE GENOMIC DNA]</scope>
    <source>
        <strain evidence="2 3">DSM 7445</strain>
    </source>
</reference>
<dbReference type="InterPro" id="IPR029058">
    <property type="entry name" value="AB_hydrolase_fold"/>
</dbReference>
<dbReference type="GO" id="GO:0016787">
    <property type="term" value="F:hydrolase activity"/>
    <property type="evidence" value="ECO:0007669"/>
    <property type="project" value="UniProtKB-KW"/>
</dbReference>
<keyword evidence="2" id="KW-0378">Hydrolase</keyword>
<dbReference type="InterPro" id="IPR022742">
    <property type="entry name" value="Hydrolase_4"/>
</dbReference>
<keyword evidence="3" id="KW-1185">Reference proteome</keyword>
<dbReference type="InterPro" id="IPR017208">
    <property type="entry name" value="UCP037442_abhydr"/>
</dbReference>
<organism evidence="2 3">
    <name type="scientific">Paucimonas lemoignei</name>
    <name type="common">Pseudomonas lemoignei</name>
    <dbReference type="NCBI Taxonomy" id="29443"/>
    <lineage>
        <taxon>Bacteria</taxon>
        <taxon>Pseudomonadati</taxon>
        <taxon>Pseudomonadota</taxon>
        <taxon>Betaproteobacteria</taxon>
        <taxon>Burkholderiales</taxon>
        <taxon>Burkholderiaceae</taxon>
        <taxon>Paucimonas</taxon>
    </lineage>
</organism>
<dbReference type="Proteomes" id="UP000295382">
    <property type="component" value="Unassembled WGS sequence"/>
</dbReference>
<feature type="domain" description="Serine aminopeptidase S33" evidence="1">
    <location>
        <begin position="69"/>
        <end position="170"/>
    </location>
</feature>
<dbReference type="Pfam" id="PF12146">
    <property type="entry name" value="Hydrolase_4"/>
    <property type="match status" value="1"/>
</dbReference>
<name>A0A4R3HSM5_PAULE</name>
<dbReference type="Gene3D" id="3.40.50.1820">
    <property type="entry name" value="alpha/beta hydrolase"/>
    <property type="match status" value="1"/>
</dbReference>
<dbReference type="EMBL" id="SLZQ01000011">
    <property type="protein sequence ID" value="TCS35131.1"/>
    <property type="molecule type" value="Genomic_DNA"/>
</dbReference>
<evidence type="ECO:0000313" key="2">
    <source>
        <dbReference type="EMBL" id="TCS35131.1"/>
    </source>
</evidence>
<comment type="caution">
    <text evidence="2">The sequence shown here is derived from an EMBL/GenBank/DDBJ whole genome shotgun (WGS) entry which is preliminary data.</text>
</comment>
<gene>
    <name evidence="2" type="ORF">EDC30_11146</name>
</gene>
<dbReference type="PIRSF" id="PIRSF037442">
    <property type="entry name" value="UCP037442_abhydr"/>
    <property type="match status" value="1"/>
</dbReference>
<dbReference type="SUPFAM" id="SSF53474">
    <property type="entry name" value="alpha/beta-Hydrolases"/>
    <property type="match status" value="1"/>
</dbReference>
<protein>
    <submittedName>
        <fullName evidence="2">Putative alpha/beta hydrolase</fullName>
    </submittedName>
</protein>
<evidence type="ECO:0000259" key="1">
    <source>
        <dbReference type="Pfam" id="PF12146"/>
    </source>
</evidence>
<evidence type="ECO:0000313" key="3">
    <source>
        <dbReference type="Proteomes" id="UP000295382"/>
    </source>
</evidence>
<accession>A0A4R3HSM5</accession>
<proteinExistence type="predicted"/>